<evidence type="ECO:0000256" key="5">
    <source>
        <dbReference type="ARBA" id="ARBA00022692"/>
    </source>
</evidence>
<keyword evidence="7 9" id="KW-0472">Membrane</keyword>
<feature type="transmembrane region" description="Helical" evidence="9">
    <location>
        <begin position="118"/>
        <end position="144"/>
    </location>
</feature>
<feature type="transmembrane region" description="Helical" evidence="9">
    <location>
        <begin position="330"/>
        <end position="356"/>
    </location>
</feature>
<feature type="transmembrane region" description="Helical" evidence="9">
    <location>
        <begin position="12"/>
        <end position="34"/>
    </location>
</feature>
<evidence type="ECO:0000259" key="10">
    <source>
        <dbReference type="Pfam" id="PF03553"/>
    </source>
</evidence>
<sequence length="441" mass="46926">MEEMKKKGNVIALMPIGVFLVLYLGLGILFEYVMKIPMGFYNVPIVVAFLSAILVACVQNRTISFDRKLELMAKGVGDKNIITMLLIFLTAGSFVGVVGRSSAESVAYCMLSLIPARFSVAVLFVVACFVSVAMGTSVGTITLLTPIAVAVSKASGFDMAFCVASVMGGAMFGDNLSFISDTTIAACNGQGCQMKDKFRENFWIAFPAAVVTLILILILSFQTEIQGRVVQDYHLIQIFPYVLVLIGGIIGINVFVVLLIGIISGAFIMLLGGHITPVELLTNIGSGVSGMFETCMVAILVAAMCALIREHGGFEALLSGIQRVFKGKKGGLLGMGLLVGAMDIATANNTVAIVMANPIAKEMALEYKITSRKTASILDTFSCIFQGVIPYGAQMLVAISAAKELGFELSAFQIMPKLFYPMLLLASSLIAIFGVKGGDDK</sequence>
<feature type="domain" description="Na+/H+ antiporter NhaC-like C-terminal" evidence="10">
    <location>
        <begin position="240"/>
        <end position="402"/>
    </location>
</feature>
<dbReference type="AlphaFoldDB" id="A0A564W4P0"/>
<evidence type="ECO:0000256" key="4">
    <source>
        <dbReference type="ARBA" id="ARBA00022475"/>
    </source>
</evidence>
<keyword evidence="5 9" id="KW-0812">Transmembrane</keyword>
<dbReference type="EMBL" id="CABHNW010000132">
    <property type="protein sequence ID" value="VUX39891.1"/>
    <property type="molecule type" value="Genomic_DNA"/>
</dbReference>
<evidence type="ECO:0000256" key="6">
    <source>
        <dbReference type="ARBA" id="ARBA00022989"/>
    </source>
</evidence>
<feature type="transmembrane region" description="Helical" evidence="9">
    <location>
        <begin position="40"/>
        <end position="59"/>
    </location>
</feature>
<dbReference type="InterPro" id="IPR052180">
    <property type="entry name" value="NhaC_Na-H+_Antiporter"/>
</dbReference>
<reference evidence="11 12" key="1">
    <citation type="submission" date="2019-07" db="EMBL/GenBank/DDBJ databases">
        <authorList>
            <person name="Hibberd C M."/>
            <person name="Gehrig L. J."/>
            <person name="Chang H.-W."/>
            <person name="Venkatesh S."/>
        </authorList>
    </citation>
    <scope>NUCLEOTIDE SEQUENCE [LARGE SCALE GENOMIC DNA]</scope>
    <source>
        <strain evidence="11">Blautia_luti_SSTS_Bg7063</strain>
    </source>
</reference>
<proteinExistence type="inferred from homology"/>
<feature type="transmembrane region" description="Helical" evidence="9">
    <location>
        <begin position="80"/>
        <end position="98"/>
    </location>
</feature>
<feature type="transmembrane region" description="Helical" evidence="9">
    <location>
        <begin position="291"/>
        <end position="309"/>
    </location>
</feature>
<organism evidence="11 12">
    <name type="scientific">Blautia luti</name>
    <dbReference type="NCBI Taxonomy" id="89014"/>
    <lineage>
        <taxon>Bacteria</taxon>
        <taxon>Bacillati</taxon>
        <taxon>Bacillota</taxon>
        <taxon>Clostridia</taxon>
        <taxon>Lachnospirales</taxon>
        <taxon>Lachnospiraceae</taxon>
        <taxon>Blautia</taxon>
    </lineage>
</organism>
<dbReference type="GO" id="GO:0005886">
    <property type="term" value="C:plasma membrane"/>
    <property type="evidence" value="ECO:0007669"/>
    <property type="project" value="UniProtKB-SubCell"/>
</dbReference>
<evidence type="ECO:0000256" key="9">
    <source>
        <dbReference type="SAM" id="Phobius"/>
    </source>
</evidence>
<dbReference type="PANTHER" id="PTHR33451:SF5">
    <property type="entry name" value="NA+_H+ ANTIPORTER"/>
    <property type="match status" value="1"/>
</dbReference>
<feature type="domain" description="Na+/H+ antiporter NhaC-like C-terminal" evidence="10">
    <location>
        <begin position="46"/>
        <end position="218"/>
    </location>
</feature>
<evidence type="ECO:0000256" key="1">
    <source>
        <dbReference type="ARBA" id="ARBA00004651"/>
    </source>
</evidence>
<evidence type="ECO:0000256" key="7">
    <source>
        <dbReference type="ARBA" id="ARBA00023136"/>
    </source>
</evidence>
<gene>
    <name evidence="11" type="primary">mleN_1</name>
    <name evidence="11" type="ORF">RSSSTS7063_00491</name>
</gene>
<dbReference type="Pfam" id="PF03553">
    <property type="entry name" value="Na_H_antiporter"/>
    <property type="match status" value="2"/>
</dbReference>
<evidence type="ECO:0000313" key="11">
    <source>
        <dbReference type="EMBL" id="VUX39891.1"/>
    </source>
</evidence>
<feature type="transmembrane region" description="Helical" evidence="9">
    <location>
        <begin position="156"/>
        <end position="173"/>
    </location>
</feature>
<accession>A0A564W4P0</accession>
<comment type="similarity">
    <text evidence="8">Belongs to the NhaC Na(+)/H(+) (TC 2.A.35) antiporter family.</text>
</comment>
<evidence type="ECO:0000256" key="3">
    <source>
        <dbReference type="ARBA" id="ARBA00022449"/>
    </source>
</evidence>
<keyword evidence="12" id="KW-1185">Reference proteome</keyword>
<feature type="transmembrane region" description="Helical" evidence="9">
    <location>
        <begin position="418"/>
        <end position="435"/>
    </location>
</feature>
<name>A0A564W4P0_9FIRM</name>
<dbReference type="PANTHER" id="PTHR33451">
    <property type="entry name" value="MALATE-2H(+)/NA(+)-LACTATE ANTIPORTER"/>
    <property type="match status" value="1"/>
</dbReference>
<feature type="transmembrane region" description="Helical" evidence="9">
    <location>
        <begin position="376"/>
        <end position="397"/>
    </location>
</feature>
<dbReference type="InterPro" id="IPR018461">
    <property type="entry name" value="Na/H_Antiport_NhaC-like_C"/>
</dbReference>
<protein>
    <submittedName>
        <fullName evidence="11">Malate-2H(+)/Na(+)-lactate antiporter</fullName>
    </submittedName>
</protein>
<dbReference type="Proteomes" id="UP000408482">
    <property type="component" value="Unassembled WGS sequence"/>
</dbReference>
<keyword evidence="6 9" id="KW-1133">Transmembrane helix</keyword>
<keyword evidence="3" id="KW-0050">Antiport</keyword>
<comment type="subcellular location">
    <subcellularLocation>
        <location evidence="1">Cell membrane</location>
        <topology evidence="1">Multi-pass membrane protein</topology>
    </subcellularLocation>
</comment>
<feature type="transmembrane region" description="Helical" evidence="9">
    <location>
        <begin position="242"/>
        <end position="271"/>
    </location>
</feature>
<evidence type="ECO:0000256" key="8">
    <source>
        <dbReference type="ARBA" id="ARBA00038435"/>
    </source>
</evidence>
<keyword evidence="2" id="KW-0813">Transport</keyword>
<evidence type="ECO:0000256" key="2">
    <source>
        <dbReference type="ARBA" id="ARBA00022448"/>
    </source>
</evidence>
<feature type="transmembrane region" description="Helical" evidence="9">
    <location>
        <begin position="202"/>
        <end position="221"/>
    </location>
</feature>
<dbReference type="GO" id="GO:0015297">
    <property type="term" value="F:antiporter activity"/>
    <property type="evidence" value="ECO:0007669"/>
    <property type="project" value="UniProtKB-KW"/>
</dbReference>
<evidence type="ECO:0000313" key="12">
    <source>
        <dbReference type="Proteomes" id="UP000408482"/>
    </source>
</evidence>
<keyword evidence="4" id="KW-1003">Cell membrane</keyword>